<comment type="caution">
    <text evidence="13">The sequence shown here is derived from an EMBL/GenBank/DDBJ whole genome shotgun (WGS) entry which is preliminary data.</text>
</comment>
<keyword evidence="6 13" id="KW-0418">Kinase</keyword>
<dbReference type="SUPFAM" id="SSF82549">
    <property type="entry name" value="DAK1/DegV-like"/>
    <property type="match status" value="1"/>
</dbReference>
<dbReference type="InterPro" id="IPR004006">
    <property type="entry name" value="DhaK_dom"/>
</dbReference>
<dbReference type="PANTHER" id="PTHR28629">
    <property type="entry name" value="TRIOKINASE/FMN CYCLASE"/>
    <property type="match status" value="1"/>
</dbReference>
<dbReference type="PROSITE" id="PS51480">
    <property type="entry name" value="DHAL"/>
    <property type="match status" value="1"/>
</dbReference>
<dbReference type="FunFam" id="3.40.50.10440:FF:000001">
    <property type="entry name" value="Dihydroxyacetone kinase, DhaK subunit"/>
    <property type="match status" value="1"/>
</dbReference>
<dbReference type="SMART" id="SM01120">
    <property type="entry name" value="Dak2"/>
    <property type="match status" value="1"/>
</dbReference>
<dbReference type="SUPFAM" id="SSF101473">
    <property type="entry name" value="DhaL-like"/>
    <property type="match status" value="1"/>
</dbReference>
<dbReference type="InterPro" id="IPR036117">
    <property type="entry name" value="DhaL_dom_sf"/>
</dbReference>
<dbReference type="Proteomes" id="UP000824094">
    <property type="component" value="Unassembled WGS sequence"/>
</dbReference>
<comment type="function">
    <text evidence="10">ADP-binding subunit of the dihydroxyacetone kinase, which is responsible for the phosphoenolpyruvate (PEP)-dependent phosphorylation of dihydroxyacetone. DhaL-ADP is converted to DhaL-ATP via a phosphoryl group transfer from DhaM and transmits it to dihydroxyacetone binds to DhaK.</text>
</comment>
<evidence type="ECO:0000256" key="1">
    <source>
        <dbReference type="ARBA" id="ARBA00001113"/>
    </source>
</evidence>
<dbReference type="EMBL" id="DVNF01000158">
    <property type="protein sequence ID" value="HIU60813.1"/>
    <property type="molecule type" value="Genomic_DNA"/>
</dbReference>
<evidence type="ECO:0000259" key="12">
    <source>
        <dbReference type="PROSITE" id="PS51481"/>
    </source>
</evidence>
<dbReference type="GO" id="GO:0005524">
    <property type="term" value="F:ATP binding"/>
    <property type="evidence" value="ECO:0007669"/>
    <property type="project" value="UniProtKB-KW"/>
</dbReference>
<comment type="subunit">
    <text evidence="9">Homodimer. The dihydroxyacetone kinase complex is composed of a homodimer of DhaM, a homodimer of DhaK and the subunit DhaL.</text>
</comment>
<reference evidence="13" key="2">
    <citation type="journal article" date="2021" name="PeerJ">
        <title>Extensive microbial diversity within the chicken gut microbiome revealed by metagenomics and culture.</title>
        <authorList>
            <person name="Gilroy R."/>
            <person name="Ravi A."/>
            <person name="Getino M."/>
            <person name="Pursley I."/>
            <person name="Horton D.L."/>
            <person name="Alikhan N.F."/>
            <person name="Baker D."/>
            <person name="Gharbi K."/>
            <person name="Hall N."/>
            <person name="Watson M."/>
            <person name="Adriaenssens E.M."/>
            <person name="Foster-Nyarko E."/>
            <person name="Jarju S."/>
            <person name="Secka A."/>
            <person name="Antonio M."/>
            <person name="Oren A."/>
            <person name="Chaudhuri R.R."/>
            <person name="La Ragione R."/>
            <person name="Hildebrand F."/>
            <person name="Pallen M.J."/>
        </authorList>
    </citation>
    <scope>NUCLEOTIDE SEQUENCE</scope>
    <source>
        <strain evidence="13">18911</strain>
    </source>
</reference>
<sequence>MKKIMNTAESFVYDMCHGMAKAHPELEFVEKYKVVKKKVIDRDKVTLISGGGSGHEPAHAGFVGTGMLDAAVCGDIFASPSQIQVYNALKMTASKKGTLMIVKNYSGDCMNFNNAGALAKEDGIQVDAVYVNDDIAVKDSLYTVGRRGVAGTVFVHKIAGAAAEQGKSLAEVKAVAEKVIANIRSFGFALTSCTVPAAGSPTFEIGEDEMEFGVGIHGEPGRKREKLISADALAARIVPDIATDLGLKAGEEIALLINGFGGSPLQELYLFNNSVTNELEKAGVKIYKTLVGNYMTSIDMAGASVTFLRLDDELKAYLDYPVATPAITWGGSSKEDVAAREAIQALAKALNVTPATFAKKAEAVQEAAVEEEAGSYAFEGKPVIGEKINTPGMGKLVELMADIIIENEVPFCKADRCGDGDFGMSIAKGFKQLKKDWDSRKKGDVGEFLISCSEVIMEYCGGASGPIWGSAFRYAGKAVKGKKEIDLADLAAIFQAAVEGVQETGRKSFGKGAVVGDKTLIDALVPAADTLTAAAKEGMKMKAAMKKAAAAAVEGADKTKFIQAKMGRAGVTDSEGYPDAGAYGLGVIFTEICKRI</sequence>
<dbReference type="FunFam" id="3.30.1180.20:FF:000001">
    <property type="entry name" value="Dihydroxyacetone kinase 1"/>
    <property type="match status" value="1"/>
</dbReference>
<reference evidence="13" key="1">
    <citation type="submission" date="2020-10" db="EMBL/GenBank/DDBJ databases">
        <authorList>
            <person name="Gilroy R."/>
        </authorList>
    </citation>
    <scope>NUCLEOTIDE SEQUENCE</scope>
    <source>
        <strain evidence="13">18911</strain>
    </source>
</reference>
<dbReference type="Pfam" id="PF02734">
    <property type="entry name" value="Dak2"/>
    <property type="match status" value="1"/>
</dbReference>
<dbReference type="Gene3D" id="3.40.50.10440">
    <property type="entry name" value="Dihydroxyacetone kinase, domain 1"/>
    <property type="match status" value="1"/>
</dbReference>
<evidence type="ECO:0000256" key="4">
    <source>
        <dbReference type="ARBA" id="ARBA00022679"/>
    </source>
</evidence>
<evidence type="ECO:0000259" key="11">
    <source>
        <dbReference type="PROSITE" id="PS51480"/>
    </source>
</evidence>
<dbReference type="AlphaFoldDB" id="A0A9D1MIT4"/>
<evidence type="ECO:0000313" key="14">
    <source>
        <dbReference type="Proteomes" id="UP000824094"/>
    </source>
</evidence>
<evidence type="ECO:0000256" key="5">
    <source>
        <dbReference type="ARBA" id="ARBA00022741"/>
    </source>
</evidence>
<dbReference type="GO" id="GO:0047324">
    <property type="term" value="F:phosphoenolpyruvate-glycerone phosphotransferase activity"/>
    <property type="evidence" value="ECO:0007669"/>
    <property type="project" value="UniProtKB-EC"/>
</dbReference>
<evidence type="ECO:0000256" key="9">
    <source>
        <dbReference type="ARBA" id="ARBA00046577"/>
    </source>
</evidence>
<protein>
    <recommendedName>
        <fullName evidence="3">phosphoenolpyruvate--glycerone phosphotransferase</fullName>
        <ecNumber evidence="3">2.7.1.121</ecNumber>
    </recommendedName>
</protein>
<evidence type="ECO:0000256" key="3">
    <source>
        <dbReference type="ARBA" id="ARBA00012095"/>
    </source>
</evidence>
<dbReference type="Pfam" id="PF02733">
    <property type="entry name" value="Dak1"/>
    <property type="match status" value="1"/>
</dbReference>
<comment type="catalytic activity">
    <reaction evidence="1">
        <text>dihydroxyacetone + phosphoenolpyruvate = dihydroxyacetone phosphate + pyruvate</text>
        <dbReference type="Rhea" id="RHEA:18381"/>
        <dbReference type="ChEBI" id="CHEBI:15361"/>
        <dbReference type="ChEBI" id="CHEBI:16016"/>
        <dbReference type="ChEBI" id="CHEBI:57642"/>
        <dbReference type="ChEBI" id="CHEBI:58702"/>
        <dbReference type="EC" id="2.7.1.121"/>
    </reaction>
</comment>
<gene>
    <name evidence="13" type="primary">dhaK</name>
    <name evidence="13" type="ORF">IAB05_05425</name>
</gene>
<dbReference type="PANTHER" id="PTHR28629:SF4">
    <property type="entry name" value="TRIOKINASE_FMN CYCLASE"/>
    <property type="match status" value="1"/>
</dbReference>
<accession>A0A9D1MIT4</accession>
<dbReference type="GO" id="GO:0005829">
    <property type="term" value="C:cytosol"/>
    <property type="evidence" value="ECO:0007669"/>
    <property type="project" value="TreeGrafter"/>
</dbReference>
<dbReference type="InterPro" id="IPR004007">
    <property type="entry name" value="DhaL_dom"/>
</dbReference>
<dbReference type="NCBIfam" id="NF011049">
    <property type="entry name" value="PRK14479.1"/>
    <property type="match status" value="1"/>
</dbReference>
<comment type="pathway">
    <text evidence="2">Polyol metabolism; glycerol degradation.</text>
</comment>
<evidence type="ECO:0000256" key="6">
    <source>
        <dbReference type="ARBA" id="ARBA00022777"/>
    </source>
</evidence>
<dbReference type="GO" id="GO:0004371">
    <property type="term" value="F:glycerone kinase activity"/>
    <property type="evidence" value="ECO:0007669"/>
    <property type="project" value="InterPro"/>
</dbReference>
<dbReference type="FunFam" id="1.25.40.340:FF:000002">
    <property type="entry name" value="Dihydroxyacetone kinase, L subunit"/>
    <property type="match status" value="1"/>
</dbReference>
<evidence type="ECO:0000256" key="8">
    <source>
        <dbReference type="ARBA" id="ARBA00022840"/>
    </source>
</evidence>
<dbReference type="InterPro" id="IPR012736">
    <property type="entry name" value="DhaK_1"/>
</dbReference>
<dbReference type="GO" id="GO:0019563">
    <property type="term" value="P:glycerol catabolic process"/>
    <property type="evidence" value="ECO:0007669"/>
    <property type="project" value="TreeGrafter"/>
</dbReference>
<dbReference type="PROSITE" id="PS51481">
    <property type="entry name" value="DHAK"/>
    <property type="match status" value="1"/>
</dbReference>
<evidence type="ECO:0000256" key="10">
    <source>
        <dbReference type="ARBA" id="ARBA00055771"/>
    </source>
</evidence>
<proteinExistence type="predicted"/>
<organism evidence="13 14">
    <name type="scientific">Candidatus Stercoripulliclostridium merdigallinarum</name>
    <dbReference type="NCBI Taxonomy" id="2840951"/>
    <lineage>
        <taxon>Bacteria</taxon>
        <taxon>Bacillati</taxon>
        <taxon>Bacillota</taxon>
        <taxon>Clostridia</taxon>
        <taxon>Eubacteriales</taxon>
        <taxon>Candidatus Stercoripulliclostridium</taxon>
    </lineage>
</organism>
<evidence type="ECO:0000256" key="2">
    <source>
        <dbReference type="ARBA" id="ARBA00004745"/>
    </source>
</evidence>
<dbReference type="Gene3D" id="1.25.40.340">
    <property type="match status" value="1"/>
</dbReference>
<keyword evidence="8" id="KW-0067">ATP-binding</keyword>
<evidence type="ECO:0000256" key="7">
    <source>
        <dbReference type="ARBA" id="ARBA00022798"/>
    </source>
</evidence>
<dbReference type="InterPro" id="IPR050861">
    <property type="entry name" value="Dihydroxyacetone_Kinase"/>
</dbReference>
<keyword evidence="7" id="KW-0319">Glycerol metabolism</keyword>
<feature type="domain" description="DhaL" evidence="11">
    <location>
        <begin position="391"/>
        <end position="594"/>
    </location>
</feature>
<evidence type="ECO:0000313" key="13">
    <source>
        <dbReference type="EMBL" id="HIU60813.1"/>
    </source>
</evidence>
<dbReference type="EC" id="2.7.1.121" evidence="3"/>
<name>A0A9D1MIT4_9FIRM</name>
<keyword evidence="4 13" id="KW-0808">Transferase</keyword>
<dbReference type="NCBIfam" id="TIGR02363">
    <property type="entry name" value="dhaK1"/>
    <property type="match status" value="1"/>
</dbReference>
<feature type="domain" description="DhaK" evidence="12">
    <location>
        <begin position="7"/>
        <end position="327"/>
    </location>
</feature>
<keyword evidence="5" id="KW-0547">Nucleotide-binding</keyword>
<dbReference type="Gene3D" id="3.30.1180.20">
    <property type="entry name" value="Dihydroxyacetone kinase, domain 2"/>
    <property type="match status" value="1"/>
</dbReference>